<keyword evidence="2" id="KW-1185">Reference proteome</keyword>
<organism evidence="1 2">
    <name type="scientific">Miscanthus lutarioriparius</name>
    <dbReference type="NCBI Taxonomy" id="422564"/>
    <lineage>
        <taxon>Eukaryota</taxon>
        <taxon>Viridiplantae</taxon>
        <taxon>Streptophyta</taxon>
        <taxon>Embryophyta</taxon>
        <taxon>Tracheophyta</taxon>
        <taxon>Spermatophyta</taxon>
        <taxon>Magnoliopsida</taxon>
        <taxon>Liliopsida</taxon>
        <taxon>Poales</taxon>
        <taxon>Poaceae</taxon>
        <taxon>PACMAD clade</taxon>
        <taxon>Panicoideae</taxon>
        <taxon>Andropogonodae</taxon>
        <taxon>Andropogoneae</taxon>
        <taxon>Saccharinae</taxon>
        <taxon>Miscanthus</taxon>
    </lineage>
</organism>
<gene>
    <name evidence="1" type="ORF">NCGR_LOCUS21642</name>
</gene>
<dbReference type="AlphaFoldDB" id="A0A811NV90"/>
<reference evidence="1" key="1">
    <citation type="submission" date="2020-10" db="EMBL/GenBank/DDBJ databases">
        <authorList>
            <person name="Han B."/>
            <person name="Lu T."/>
            <person name="Zhao Q."/>
            <person name="Huang X."/>
            <person name="Zhao Y."/>
        </authorList>
    </citation>
    <scope>NUCLEOTIDE SEQUENCE</scope>
</reference>
<name>A0A811NV90_9POAL</name>
<dbReference type="EMBL" id="CAJGYO010000005">
    <property type="protein sequence ID" value="CAD6231677.1"/>
    <property type="molecule type" value="Genomic_DNA"/>
</dbReference>
<comment type="caution">
    <text evidence="1">The sequence shown here is derived from an EMBL/GenBank/DDBJ whole genome shotgun (WGS) entry which is preliminary data.</text>
</comment>
<dbReference type="PANTHER" id="PTHR47993">
    <property type="entry name" value="OS09G0372900 PROTEIN-RELATED"/>
    <property type="match status" value="1"/>
</dbReference>
<accession>A0A811NV90</accession>
<dbReference type="InterPro" id="IPR050233">
    <property type="entry name" value="A_thaliana_F-box"/>
</dbReference>
<evidence type="ECO:0000313" key="2">
    <source>
        <dbReference type="Proteomes" id="UP000604825"/>
    </source>
</evidence>
<dbReference type="PANTHER" id="PTHR47993:SF177">
    <property type="entry name" value="OS04G0384500 PROTEIN"/>
    <property type="match status" value="1"/>
</dbReference>
<dbReference type="Proteomes" id="UP000604825">
    <property type="component" value="Unassembled WGS sequence"/>
</dbReference>
<protein>
    <submittedName>
        <fullName evidence="1">Uncharacterized protein</fullName>
    </submittedName>
</protein>
<dbReference type="OrthoDB" id="642531at2759"/>
<proteinExistence type="predicted"/>
<evidence type="ECO:0000313" key="1">
    <source>
        <dbReference type="EMBL" id="CAD6231677.1"/>
    </source>
</evidence>
<sequence length="222" mass="25402">MDDMVSSSPTTKAWFDVLKWLPTRSVMELRFCREWHGMIMSDCFIRSHGIHANMKSSPRIKFVIDPRFGVYLDMDKCEGEGALQPVYGIVCSQLCHDLNVGSCNSWGFVCNPTIGYYEHMPLEGNDGTFFAGRIGLGFDMEINKHILVRIIYKEKNLETRHYELQCKTRYLNEQQWHSIDPPSRPIAGTPPTFVDGKIYLMVDPNLGPVSASCEIVAFNRRI</sequence>